<dbReference type="InterPro" id="IPR046341">
    <property type="entry name" value="SET_dom_sf"/>
</dbReference>
<evidence type="ECO:0000256" key="3">
    <source>
        <dbReference type="ARBA" id="ARBA00022833"/>
    </source>
</evidence>
<dbReference type="Proteomes" id="UP001187531">
    <property type="component" value="Unassembled WGS sequence"/>
</dbReference>
<dbReference type="PANTHER" id="PTHR12197">
    <property type="entry name" value="HISTONE-LYSINE N-METHYLTRANSFERASE SMYD"/>
    <property type="match status" value="1"/>
</dbReference>
<dbReference type="PROSITE" id="PS50865">
    <property type="entry name" value="ZF_MYND_2"/>
    <property type="match status" value="1"/>
</dbReference>
<dbReference type="SUPFAM" id="SSF82199">
    <property type="entry name" value="SET domain"/>
    <property type="match status" value="1"/>
</dbReference>
<dbReference type="Gene3D" id="1.25.40.10">
    <property type="entry name" value="Tetratricopeptide repeat domain"/>
    <property type="match status" value="1"/>
</dbReference>
<dbReference type="Pfam" id="PF01753">
    <property type="entry name" value="zf-MYND"/>
    <property type="match status" value="1"/>
</dbReference>
<keyword evidence="1" id="KW-0479">Metal-binding</keyword>
<dbReference type="PROSITE" id="PS01360">
    <property type="entry name" value="ZF_MYND_1"/>
    <property type="match status" value="1"/>
</dbReference>
<dbReference type="Gene3D" id="1.10.220.160">
    <property type="match status" value="1"/>
</dbReference>
<dbReference type="Gene3D" id="6.10.140.2220">
    <property type="match status" value="1"/>
</dbReference>
<keyword evidence="3" id="KW-0862">Zinc</keyword>
<feature type="domain" description="MYND-type" evidence="5">
    <location>
        <begin position="32"/>
        <end position="70"/>
    </location>
</feature>
<dbReference type="InterPro" id="IPR050869">
    <property type="entry name" value="H3K4_H4K5_MeTrfase"/>
</dbReference>
<sequence length="445" mass="51341">MRKKIEFLKGSCIIKCLPFVHILKEEFRELYCDFCFNRPTKVFRCSGCKYIYYCDRSCQGQAWKTHKDECPCLKQVQPCEVSDTVRLLGRILFKFKRNGEMEDSCISNTRSRRFKDLMSHYKDLKNNPDRMIHFVATYKMLKKFIGTDMSLPNESDLLGIYGRVSVNSFNIVDIEYRTLGVGLYLAASIFDHSCTPNAVPVFNGISLKIIALEDIECIDKVFISYIDVMNLTAERRKQLKYKYFFDCMCEKCTDPNSDKVMSSLKCSTPNCDAPIFADFATNTIQPCDKCGYQYESKVLQSYHEAAEYTTVNLDNMKDVNYLDACRLCLIKQGGLFHSLNILRSKILDAAFESCIDLSLWDDAPIYGEELVISFREYYGQNHPLLGMLLAKLGKIKFNEGKDVEAAVFLKEALEILSLTHKEHKDFFSQVKELSYHASMLKRHAQ</sequence>
<evidence type="ECO:0000256" key="2">
    <source>
        <dbReference type="ARBA" id="ARBA00022771"/>
    </source>
</evidence>
<dbReference type="EMBL" id="JAVRJZ010000019">
    <property type="protein sequence ID" value="KAK2707119.1"/>
    <property type="molecule type" value="Genomic_DNA"/>
</dbReference>
<dbReference type="GO" id="GO:0005634">
    <property type="term" value="C:nucleus"/>
    <property type="evidence" value="ECO:0007669"/>
    <property type="project" value="TreeGrafter"/>
</dbReference>
<name>A0AA88HB73_ARTSF</name>
<evidence type="ECO:0000313" key="6">
    <source>
        <dbReference type="EMBL" id="KAK2707119.1"/>
    </source>
</evidence>
<evidence type="ECO:0000313" key="7">
    <source>
        <dbReference type="Proteomes" id="UP001187531"/>
    </source>
</evidence>
<evidence type="ECO:0000256" key="4">
    <source>
        <dbReference type="PROSITE-ProRule" id="PRU00134"/>
    </source>
</evidence>
<dbReference type="InterPro" id="IPR011990">
    <property type="entry name" value="TPR-like_helical_dom_sf"/>
</dbReference>
<organism evidence="6 7">
    <name type="scientific">Artemia franciscana</name>
    <name type="common">Brine shrimp</name>
    <name type="synonym">Artemia sanfranciscana</name>
    <dbReference type="NCBI Taxonomy" id="6661"/>
    <lineage>
        <taxon>Eukaryota</taxon>
        <taxon>Metazoa</taxon>
        <taxon>Ecdysozoa</taxon>
        <taxon>Arthropoda</taxon>
        <taxon>Crustacea</taxon>
        <taxon>Branchiopoda</taxon>
        <taxon>Anostraca</taxon>
        <taxon>Artemiidae</taxon>
        <taxon>Artemia</taxon>
    </lineage>
</organism>
<accession>A0AA88HB73</accession>
<dbReference type="Gene3D" id="2.170.270.10">
    <property type="entry name" value="SET domain"/>
    <property type="match status" value="1"/>
</dbReference>
<evidence type="ECO:0000259" key="5">
    <source>
        <dbReference type="PROSITE" id="PS50865"/>
    </source>
</evidence>
<dbReference type="Gene3D" id="1.25.40.970">
    <property type="match status" value="1"/>
</dbReference>
<proteinExistence type="predicted"/>
<gene>
    <name evidence="6" type="ORF">QYM36_014966</name>
</gene>
<reference evidence="6" key="1">
    <citation type="submission" date="2023-07" db="EMBL/GenBank/DDBJ databases">
        <title>Chromosome-level genome assembly of Artemia franciscana.</title>
        <authorList>
            <person name="Jo E."/>
        </authorList>
    </citation>
    <scope>NUCLEOTIDE SEQUENCE</scope>
    <source>
        <tissue evidence="6">Whole body</tissue>
    </source>
</reference>
<comment type="caution">
    <text evidence="6">The sequence shown here is derived from an EMBL/GenBank/DDBJ whole genome shotgun (WGS) entry which is preliminary data.</text>
</comment>
<dbReference type="InterPro" id="IPR002893">
    <property type="entry name" value="Znf_MYND"/>
</dbReference>
<dbReference type="GO" id="GO:0008270">
    <property type="term" value="F:zinc ion binding"/>
    <property type="evidence" value="ECO:0007669"/>
    <property type="project" value="UniProtKB-KW"/>
</dbReference>
<keyword evidence="7" id="KW-1185">Reference proteome</keyword>
<keyword evidence="2 4" id="KW-0863">Zinc-finger</keyword>
<dbReference type="AlphaFoldDB" id="A0AA88HB73"/>
<evidence type="ECO:0000256" key="1">
    <source>
        <dbReference type="ARBA" id="ARBA00022723"/>
    </source>
</evidence>
<protein>
    <recommendedName>
        <fullName evidence="5">MYND-type domain-containing protein</fullName>
    </recommendedName>
</protein>
<dbReference type="PANTHER" id="PTHR12197:SF251">
    <property type="entry name" value="EG:BACR7C10.4 PROTEIN"/>
    <property type="match status" value="1"/>
</dbReference>